<dbReference type="AlphaFoldDB" id="A0A8H7T2Z8"/>
<protein>
    <recommendedName>
        <fullName evidence="4">Lipase B</fullName>
    </recommendedName>
</protein>
<keyword evidence="3" id="KW-1185">Reference proteome</keyword>
<dbReference type="EMBL" id="JAFJYH010000300">
    <property type="protein sequence ID" value="KAG4413700.1"/>
    <property type="molecule type" value="Genomic_DNA"/>
</dbReference>
<evidence type="ECO:0000313" key="2">
    <source>
        <dbReference type="EMBL" id="KAG4413700.1"/>
    </source>
</evidence>
<dbReference type="Proteomes" id="UP000664132">
    <property type="component" value="Unassembled WGS sequence"/>
</dbReference>
<accession>A0A8H7T2Z8</accession>
<gene>
    <name evidence="2" type="ORF">IFR04_013169</name>
</gene>
<reference evidence="2" key="1">
    <citation type="submission" date="2021-02" db="EMBL/GenBank/DDBJ databases">
        <title>Genome sequence Cadophora malorum strain M34.</title>
        <authorList>
            <person name="Stefanovic E."/>
            <person name="Vu D."/>
            <person name="Scully C."/>
            <person name="Dijksterhuis J."/>
            <person name="Roader J."/>
            <person name="Houbraken J."/>
        </authorList>
    </citation>
    <scope>NUCLEOTIDE SEQUENCE</scope>
    <source>
        <strain evidence="2">M34</strain>
    </source>
</reference>
<dbReference type="InterPro" id="IPR029058">
    <property type="entry name" value="AB_hydrolase_fold"/>
</dbReference>
<dbReference type="PANTHER" id="PTHR37574">
    <property type="entry name" value="LIPASE B"/>
    <property type="match status" value="1"/>
</dbReference>
<proteinExistence type="predicted"/>
<comment type="caution">
    <text evidence="2">The sequence shown here is derived from an EMBL/GenBank/DDBJ whole genome shotgun (WGS) entry which is preliminary data.</text>
</comment>
<keyword evidence="1" id="KW-0732">Signal</keyword>
<dbReference type="OrthoDB" id="4605274at2759"/>
<dbReference type="Gene3D" id="3.40.50.1820">
    <property type="entry name" value="alpha/beta hydrolase"/>
    <property type="match status" value="1"/>
</dbReference>
<organism evidence="2 3">
    <name type="scientific">Cadophora malorum</name>
    <dbReference type="NCBI Taxonomy" id="108018"/>
    <lineage>
        <taxon>Eukaryota</taxon>
        <taxon>Fungi</taxon>
        <taxon>Dikarya</taxon>
        <taxon>Ascomycota</taxon>
        <taxon>Pezizomycotina</taxon>
        <taxon>Leotiomycetes</taxon>
        <taxon>Helotiales</taxon>
        <taxon>Ploettnerulaceae</taxon>
        <taxon>Cadophora</taxon>
    </lineage>
</organism>
<dbReference type="SUPFAM" id="SSF53474">
    <property type="entry name" value="alpha/beta-Hydrolases"/>
    <property type="match status" value="1"/>
</dbReference>
<name>A0A8H7T2Z8_9HELO</name>
<feature type="signal peptide" evidence="1">
    <location>
        <begin position="1"/>
        <end position="15"/>
    </location>
</feature>
<evidence type="ECO:0008006" key="4">
    <source>
        <dbReference type="Google" id="ProtNLM"/>
    </source>
</evidence>
<dbReference type="PANTHER" id="PTHR37574:SF1">
    <property type="entry name" value="LIPASE B"/>
    <property type="match status" value="1"/>
</dbReference>
<evidence type="ECO:0000256" key="1">
    <source>
        <dbReference type="SAM" id="SignalP"/>
    </source>
</evidence>
<dbReference type="InterPro" id="IPR053228">
    <property type="entry name" value="Stereospecific_Lipase"/>
</dbReference>
<evidence type="ECO:0000313" key="3">
    <source>
        <dbReference type="Proteomes" id="UP000664132"/>
    </source>
</evidence>
<sequence length="503" mass="52715">MRPHAFLAVAPLVLAAPAPAPVAAPLPVPNPMPNPQGQITNPIQGLVTGLIDGVFNAGSLAAALPAIISDLGNALDAAGTVTQAIANGTILGTDTPALVQKLYQAVQPTSTPTSIQDAISQAVKAKGVNSASATPAPEQDILQNVVTLLLEGFTASDIKAVAAGARSFTNTAINLNRPVPFLKTFYNRVPGNAPFSVPEVQLRAAMYIPPGFTWGSGKKQPVLMSPGTGATGSINFQSNIGKLLSQENFADPVYLNIPNALLGDAQISAEYVSYALQYLKATTNKNPAIVTWSQGSLNAQWAFKYWPSVRKIVTDHIAISPDYHGTVLAYILCPGFRTGNDIACTPAVLQQEYNSDFVTKLRSNGGDSAYVPTTTVYSLTDEIVQPQEGTAASGFIQDTRGVGASNTFLQGACLGQPAGLLYTHEGVLYNPVAYALVVDALQHNGPGSFDRVKGQCGSFVAPGISLTDVIETEALIPLAVLNIFSYLPKVVQEPGIKGYAISK</sequence>
<feature type="chain" id="PRO_5034075680" description="Lipase B" evidence="1">
    <location>
        <begin position="16"/>
        <end position="503"/>
    </location>
</feature>